<evidence type="ECO:0000313" key="2">
    <source>
        <dbReference type="Proteomes" id="UP000029223"/>
    </source>
</evidence>
<gene>
    <name evidence="1" type="ORF">JCM19239_2682</name>
</gene>
<evidence type="ECO:0000313" key="1">
    <source>
        <dbReference type="EMBL" id="GAL30336.1"/>
    </source>
</evidence>
<dbReference type="EMBL" id="BBMS01000091">
    <property type="protein sequence ID" value="GAL30336.1"/>
    <property type="molecule type" value="Genomic_DNA"/>
</dbReference>
<organism evidence="1 2">
    <name type="scientific">Vibrio variabilis</name>
    <dbReference type="NCBI Taxonomy" id="990271"/>
    <lineage>
        <taxon>Bacteria</taxon>
        <taxon>Pseudomonadati</taxon>
        <taxon>Pseudomonadota</taxon>
        <taxon>Gammaproteobacteria</taxon>
        <taxon>Vibrionales</taxon>
        <taxon>Vibrionaceae</taxon>
        <taxon>Vibrio</taxon>
    </lineage>
</organism>
<name>A0ABQ0JNM7_9VIBR</name>
<reference evidence="2" key="1">
    <citation type="submission" date="2014-09" db="EMBL/GenBank/DDBJ databases">
        <title>Vibrio variabilis JCM 19239. (C206) whole genome shotgun sequence.</title>
        <authorList>
            <person name="Sawabe T."/>
            <person name="Meirelles P."/>
            <person name="Nakanishi M."/>
            <person name="Sayaka M."/>
            <person name="Hattori M."/>
            <person name="Ohkuma M."/>
        </authorList>
    </citation>
    <scope>NUCLEOTIDE SEQUENCE [LARGE SCALE GENOMIC DNA]</scope>
    <source>
        <strain evidence="2">JCM 19239</strain>
    </source>
</reference>
<dbReference type="Proteomes" id="UP000029223">
    <property type="component" value="Unassembled WGS sequence"/>
</dbReference>
<reference evidence="2" key="2">
    <citation type="submission" date="2014-09" db="EMBL/GenBank/DDBJ databases">
        <authorList>
            <consortium name="NBRP consortium"/>
            <person name="Sawabe T."/>
            <person name="Meirelles P."/>
            <person name="Nakanishi M."/>
            <person name="Sayaka M."/>
            <person name="Hattori M."/>
            <person name="Ohkuma M."/>
        </authorList>
    </citation>
    <scope>NUCLEOTIDE SEQUENCE [LARGE SCALE GENOMIC DNA]</scope>
    <source>
        <strain evidence="2">JCM 19239</strain>
    </source>
</reference>
<proteinExistence type="predicted"/>
<sequence length="148" mass="17189">MIDLVDAGIGFLVGTATGTCGSYFAVKYTDKRKSKEHRNHQKKLFRELSNEHKKLLWEMKEDLINPKEKYQMDFYLGSKGGFGGSGNGYVYYYEEHEELENIVKILQSKACVIKLSSGTKGNVAQYRFNEWFAEMLRNWKGDKRNKCH</sequence>
<accession>A0ABQ0JNM7</accession>
<comment type="caution">
    <text evidence="1">The sequence shown here is derived from an EMBL/GenBank/DDBJ whole genome shotgun (WGS) entry which is preliminary data.</text>
</comment>
<keyword evidence="2" id="KW-1185">Reference proteome</keyword>
<protein>
    <submittedName>
        <fullName evidence="1">Uncharacterized protein</fullName>
    </submittedName>
</protein>